<dbReference type="Proteomes" id="UP000294684">
    <property type="component" value="Unassembled WGS sequence"/>
</dbReference>
<proteinExistence type="inferred from homology"/>
<reference evidence="10 11" key="1">
    <citation type="submission" date="2019-03" db="EMBL/GenBank/DDBJ databases">
        <title>Genomic Encyclopedia of Archaeal and Bacterial Type Strains, Phase II (KMG-II): from individual species to whole genera.</title>
        <authorList>
            <person name="Goeker M."/>
        </authorList>
    </citation>
    <scope>NUCLEOTIDE SEQUENCE [LARGE SCALE GENOMIC DNA]</scope>
    <source>
        <strain evidence="10 11">DSM 21537</strain>
    </source>
</reference>
<evidence type="ECO:0000256" key="2">
    <source>
        <dbReference type="ARBA" id="ARBA00022679"/>
    </source>
</evidence>
<organism evidence="10 11">
    <name type="scientific">Leptospira meyeri</name>
    <dbReference type="NCBI Taxonomy" id="29508"/>
    <lineage>
        <taxon>Bacteria</taxon>
        <taxon>Pseudomonadati</taxon>
        <taxon>Spirochaetota</taxon>
        <taxon>Spirochaetia</taxon>
        <taxon>Leptospirales</taxon>
        <taxon>Leptospiraceae</taxon>
        <taxon>Leptospira</taxon>
    </lineage>
</organism>
<dbReference type="GO" id="GO:0036430">
    <property type="term" value="F:CMP kinase activity"/>
    <property type="evidence" value="ECO:0007669"/>
    <property type="project" value="RHEA"/>
</dbReference>
<feature type="binding site" evidence="8">
    <location>
        <begin position="57"/>
        <end position="65"/>
    </location>
    <ligand>
        <name>ATP</name>
        <dbReference type="ChEBI" id="CHEBI:30616"/>
    </ligand>
</feature>
<dbReference type="GO" id="GO:0036431">
    <property type="term" value="F:dCMP kinase activity"/>
    <property type="evidence" value="ECO:0007669"/>
    <property type="project" value="InterPro"/>
</dbReference>
<evidence type="ECO:0000256" key="4">
    <source>
        <dbReference type="ARBA" id="ARBA00022777"/>
    </source>
</evidence>
<evidence type="ECO:0000259" key="9">
    <source>
        <dbReference type="Pfam" id="PF02224"/>
    </source>
</evidence>
<accession>A0A4R8MK20</accession>
<keyword evidence="3 8" id="KW-0547">Nucleotide-binding</keyword>
<evidence type="ECO:0000313" key="10">
    <source>
        <dbReference type="EMBL" id="TDY67406.1"/>
    </source>
</evidence>
<dbReference type="InterPro" id="IPR011994">
    <property type="entry name" value="Cytidylate_kinase_dom"/>
</dbReference>
<evidence type="ECO:0000256" key="8">
    <source>
        <dbReference type="HAMAP-Rule" id="MF_00238"/>
    </source>
</evidence>
<dbReference type="EC" id="2.7.4.25" evidence="8"/>
<gene>
    <name evidence="8" type="primary">cmk</name>
    <name evidence="10" type="ORF">CLV96_3828</name>
</gene>
<dbReference type="Gene3D" id="3.40.50.300">
    <property type="entry name" value="P-loop containing nucleotide triphosphate hydrolases"/>
    <property type="match status" value="1"/>
</dbReference>
<protein>
    <recommendedName>
        <fullName evidence="8">Cytidylate kinase</fullName>
        <shortName evidence="8">CK</shortName>
        <ecNumber evidence="8">2.7.4.25</ecNumber>
    </recommendedName>
    <alternativeName>
        <fullName evidence="8">Cytidine monophosphate kinase</fullName>
        <shortName evidence="8">CMP kinase</shortName>
    </alternativeName>
</protein>
<dbReference type="NCBIfam" id="TIGR00017">
    <property type="entry name" value="cmk"/>
    <property type="match status" value="1"/>
</dbReference>
<dbReference type="EMBL" id="SORO01000004">
    <property type="protein sequence ID" value="TDY67406.1"/>
    <property type="molecule type" value="Genomic_DNA"/>
</dbReference>
<comment type="similarity">
    <text evidence="1 8">Belongs to the cytidylate kinase family. Type 1 subfamily.</text>
</comment>
<dbReference type="CDD" id="cd02020">
    <property type="entry name" value="CMPK"/>
    <property type="match status" value="1"/>
</dbReference>
<feature type="domain" description="Cytidylate kinase" evidence="9">
    <location>
        <begin position="53"/>
        <end position="287"/>
    </location>
</feature>
<dbReference type="SUPFAM" id="SSF52540">
    <property type="entry name" value="P-loop containing nucleoside triphosphate hydrolases"/>
    <property type="match status" value="1"/>
</dbReference>
<dbReference type="STRING" id="1193051.LEP1GSC017_0874"/>
<keyword evidence="8" id="KW-0963">Cytoplasm</keyword>
<dbReference type="Pfam" id="PF02224">
    <property type="entry name" value="Cytidylate_kin"/>
    <property type="match status" value="1"/>
</dbReference>
<dbReference type="HAMAP" id="MF_00238">
    <property type="entry name" value="Cytidyl_kinase_type1"/>
    <property type="match status" value="1"/>
</dbReference>
<keyword evidence="2 8" id="KW-0808">Transferase</keyword>
<comment type="catalytic activity">
    <reaction evidence="6 8">
        <text>dCMP + ATP = dCDP + ADP</text>
        <dbReference type="Rhea" id="RHEA:25094"/>
        <dbReference type="ChEBI" id="CHEBI:30616"/>
        <dbReference type="ChEBI" id="CHEBI:57566"/>
        <dbReference type="ChEBI" id="CHEBI:58593"/>
        <dbReference type="ChEBI" id="CHEBI:456216"/>
        <dbReference type="EC" id="2.7.4.25"/>
    </reaction>
</comment>
<comment type="catalytic activity">
    <reaction evidence="7 8">
        <text>CMP + ATP = CDP + ADP</text>
        <dbReference type="Rhea" id="RHEA:11600"/>
        <dbReference type="ChEBI" id="CHEBI:30616"/>
        <dbReference type="ChEBI" id="CHEBI:58069"/>
        <dbReference type="ChEBI" id="CHEBI:60377"/>
        <dbReference type="ChEBI" id="CHEBI:456216"/>
        <dbReference type="EC" id="2.7.4.25"/>
    </reaction>
</comment>
<keyword evidence="4 8" id="KW-0418">Kinase</keyword>
<evidence type="ECO:0000256" key="6">
    <source>
        <dbReference type="ARBA" id="ARBA00047615"/>
    </source>
</evidence>
<dbReference type="GO" id="GO:0006220">
    <property type="term" value="P:pyrimidine nucleotide metabolic process"/>
    <property type="evidence" value="ECO:0007669"/>
    <property type="project" value="UniProtKB-UniRule"/>
</dbReference>
<dbReference type="InterPro" id="IPR003136">
    <property type="entry name" value="Cytidylate_kin"/>
</dbReference>
<sequence>MSLKLRGKKLVSRENRLPSVSLSSRSEFLWTKSIPVLVLEYKTMSLSNIEKVIAIDGPAGSGKSTLARMIAHKIGYLYLDSGAYYRALTLAIWEKFLETKEDESKFPFYTEKLGDATLLEKDEAEFGFSVAKIPVHCELSSTGENLMFLGERDISLEIRDPEITKKIRYIAPRRAFREIINHHIREFAKTHQLVMDGRDIGTEVFPKSKFKFFLTASVEVRAKRRYDELVAKGFKADLDHIKEEIVARDESDTTRTVAPLKQASDAILIDTSTLDTETVLNTILSKVSSSGQI</sequence>
<evidence type="ECO:0000256" key="7">
    <source>
        <dbReference type="ARBA" id="ARBA00048478"/>
    </source>
</evidence>
<dbReference type="AlphaFoldDB" id="A0A4R8MK20"/>
<comment type="caution">
    <text evidence="10">The sequence shown here is derived from an EMBL/GenBank/DDBJ whole genome shotgun (WGS) entry which is preliminary data.</text>
</comment>
<dbReference type="GO" id="GO:0005737">
    <property type="term" value="C:cytoplasm"/>
    <property type="evidence" value="ECO:0007669"/>
    <property type="project" value="UniProtKB-SubCell"/>
</dbReference>
<evidence type="ECO:0000256" key="3">
    <source>
        <dbReference type="ARBA" id="ARBA00022741"/>
    </source>
</evidence>
<keyword evidence="5 8" id="KW-0067">ATP-binding</keyword>
<dbReference type="InterPro" id="IPR027417">
    <property type="entry name" value="P-loop_NTPase"/>
</dbReference>
<comment type="subcellular location">
    <subcellularLocation>
        <location evidence="8">Cytoplasm</location>
    </subcellularLocation>
</comment>
<evidence type="ECO:0000313" key="11">
    <source>
        <dbReference type="Proteomes" id="UP000294684"/>
    </source>
</evidence>
<dbReference type="GO" id="GO:0005524">
    <property type="term" value="F:ATP binding"/>
    <property type="evidence" value="ECO:0007669"/>
    <property type="project" value="UniProtKB-UniRule"/>
</dbReference>
<evidence type="ECO:0000256" key="5">
    <source>
        <dbReference type="ARBA" id="ARBA00022840"/>
    </source>
</evidence>
<evidence type="ECO:0000256" key="1">
    <source>
        <dbReference type="ARBA" id="ARBA00009427"/>
    </source>
</evidence>
<keyword evidence="11" id="KW-1185">Reference proteome</keyword>
<name>A0A4R8MK20_LEPME</name>